<dbReference type="CDD" id="cd06267">
    <property type="entry name" value="PBP1_LacI_sugar_binding-like"/>
    <property type="match status" value="1"/>
</dbReference>
<reference evidence="7" key="1">
    <citation type="journal article" date="2019" name="Int. J. Syst. Evol. Microbiol.">
        <title>The Global Catalogue of Microorganisms (GCM) 10K type strain sequencing project: providing services to taxonomists for standard genome sequencing and annotation.</title>
        <authorList>
            <consortium name="The Broad Institute Genomics Platform"/>
            <consortium name="The Broad Institute Genome Sequencing Center for Infectious Disease"/>
            <person name="Wu L."/>
            <person name="Ma J."/>
        </authorList>
    </citation>
    <scope>NUCLEOTIDE SEQUENCE [LARGE SCALE GENOMIC DNA]</scope>
    <source>
        <strain evidence="7">CCUG 54523</strain>
    </source>
</reference>
<dbReference type="Gene3D" id="1.10.260.40">
    <property type="entry name" value="lambda repressor-like DNA-binding domains"/>
    <property type="match status" value="1"/>
</dbReference>
<dbReference type="InterPro" id="IPR028082">
    <property type="entry name" value="Peripla_BP_I"/>
</dbReference>
<proteinExistence type="predicted"/>
<dbReference type="RefSeq" id="WP_204978146.1">
    <property type="nucleotide sequence ID" value="NZ_JBHTII010000001.1"/>
</dbReference>
<keyword evidence="3 6" id="KW-0238">DNA-binding</keyword>
<evidence type="ECO:0000256" key="2">
    <source>
        <dbReference type="ARBA" id="ARBA00023015"/>
    </source>
</evidence>
<organism evidence="6 7">
    <name type="scientific">Microbacterium insulae</name>
    <dbReference type="NCBI Taxonomy" id="483014"/>
    <lineage>
        <taxon>Bacteria</taxon>
        <taxon>Bacillati</taxon>
        <taxon>Actinomycetota</taxon>
        <taxon>Actinomycetes</taxon>
        <taxon>Micrococcales</taxon>
        <taxon>Microbacteriaceae</taxon>
        <taxon>Microbacterium</taxon>
    </lineage>
</organism>
<dbReference type="InterPro" id="IPR046335">
    <property type="entry name" value="LacI/GalR-like_sensor"/>
</dbReference>
<keyword evidence="2" id="KW-0805">Transcription regulation</keyword>
<name>A0ABW3AHG2_9MICO</name>
<protein>
    <submittedName>
        <fullName evidence="6">LacI family DNA-binding transcriptional regulator</fullName>
    </submittedName>
</protein>
<evidence type="ECO:0000313" key="7">
    <source>
        <dbReference type="Proteomes" id="UP001597055"/>
    </source>
</evidence>
<gene>
    <name evidence="6" type="ORF">ACFQ0P_08105</name>
</gene>
<evidence type="ECO:0000259" key="5">
    <source>
        <dbReference type="PROSITE" id="PS50932"/>
    </source>
</evidence>
<dbReference type="SUPFAM" id="SSF53822">
    <property type="entry name" value="Periplasmic binding protein-like I"/>
    <property type="match status" value="1"/>
</dbReference>
<dbReference type="EMBL" id="JBHTII010000001">
    <property type="protein sequence ID" value="MFD0790357.1"/>
    <property type="molecule type" value="Genomic_DNA"/>
</dbReference>
<dbReference type="CDD" id="cd01392">
    <property type="entry name" value="HTH_LacI"/>
    <property type="match status" value="1"/>
</dbReference>
<feature type="domain" description="HTH lacI-type" evidence="5">
    <location>
        <begin position="4"/>
        <end position="58"/>
    </location>
</feature>
<dbReference type="PANTHER" id="PTHR30146">
    <property type="entry name" value="LACI-RELATED TRANSCRIPTIONAL REPRESSOR"/>
    <property type="match status" value="1"/>
</dbReference>
<dbReference type="Pfam" id="PF13377">
    <property type="entry name" value="Peripla_BP_3"/>
    <property type="match status" value="1"/>
</dbReference>
<accession>A0ABW3AHG2</accession>
<dbReference type="InterPro" id="IPR000843">
    <property type="entry name" value="HTH_LacI"/>
</dbReference>
<dbReference type="Gene3D" id="3.40.50.2300">
    <property type="match status" value="2"/>
</dbReference>
<dbReference type="PANTHER" id="PTHR30146:SF148">
    <property type="entry name" value="HTH-TYPE TRANSCRIPTIONAL REPRESSOR PURR-RELATED"/>
    <property type="match status" value="1"/>
</dbReference>
<evidence type="ECO:0000256" key="1">
    <source>
        <dbReference type="ARBA" id="ARBA00022491"/>
    </source>
</evidence>
<comment type="caution">
    <text evidence="6">The sequence shown here is derived from an EMBL/GenBank/DDBJ whole genome shotgun (WGS) entry which is preliminary data.</text>
</comment>
<dbReference type="InterPro" id="IPR010982">
    <property type="entry name" value="Lambda_DNA-bd_dom_sf"/>
</dbReference>
<keyword evidence="1" id="KW-0678">Repressor</keyword>
<evidence type="ECO:0000256" key="3">
    <source>
        <dbReference type="ARBA" id="ARBA00023125"/>
    </source>
</evidence>
<dbReference type="SUPFAM" id="SSF47413">
    <property type="entry name" value="lambda repressor-like DNA-binding domains"/>
    <property type="match status" value="1"/>
</dbReference>
<dbReference type="Pfam" id="PF00356">
    <property type="entry name" value="LacI"/>
    <property type="match status" value="1"/>
</dbReference>
<dbReference type="GO" id="GO:0003677">
    <property type="term" value="F:DNA binding"/>
    <property type="evidence" value="ECO:0007669"/>
    <property type="project" value="UniProtKB-KW"/>
</dbReference>
<dbReference type="Proteomes" id="UP001597055">
    <property type="component" value="Unassembled WGS sequence"/>
</dbReference>
<sequence length="332" mass="35950">MQPITIADVAAATGVSRTTVSHVFSGHRPVRQETRELVLRVAREMGYRPSAVAKSLRARRTNTVMIVIPDIMNPFYPGFARGVQDVVSQQGYHALLCNTDAVEASERGYIEDALARRVDGVVFVGFRVPISDLDILTEVGTAVVAVGPAPEETMVDTVWLDDVAFSREATAYLLRKGLGPVAHITGPTDTAVEVKREIGFRQAHADAGLEVHEDLIVSEEFTHQGGIEGMTALLAGPTRPRSVFCANDLIALGAMRVAHEHGLRVPEDIAFVGVDDIDMAAIANPSLTTVRLRIHELGTICGRRLLERLNGDWTGNGRSMALDAELVVRESA</sequence>
<dbReference type="PROSITE" id="PS50932">
    <property type="entry name" value="HTH_LACI_2"/>
    <property type="match status" value="1"/>
</dbReference>
<evidence type="ECO:0000313" key="6">
    <source>
        <dbReference type="EMBL" id="MFD0790357.1"/>
    </source>
</evidence>
<dbReference type="SMART" id="SM00354">
    <property type="entry name" value="HTH_LACI"/>
    <property type="match status" value="1"/>
</dbReference>
<evidence type="ECO:0000256" key="4">
    <source>
        <dbReference type="ARBA" id="ARBA00023163"/>
    </source>
</evidence>
<keyword evidence="7" id="KW-1185">Reference proteome</keyword>
<keyword evidence="4" id="KW-0804">Transcription</keyword>